<evidence type="ECO:0000313" key="1">
    <source>
        <dbReference type="EMBL" id="CAG9611803.1"/>
    </source>
</evidence>
<proteinExistence type="predicted"/>
<dbReference type="Gene3D" id="1.20.120.440">
    <property type="entry name" value="YppE-like"/>
    <property type="match status" value="1"/>
</dbReference>
<dbReference type="EMBL" id="CAKJTI010000003">
    <property type="protein sequence ID" value="CAG9611803.1"/>
    <property type="molecule type" value="Genomic_DNA"/>
</dbReference>
<evidence type="ECO:0008006" key="3">
    <source>
        <dbReference type="Google" id="ProtNLM"/>
    </source>
</evidence>
<reference evidence="1 2" key="1">
    <citation type="submission" date="2021-10" db="EMBL/GenBank/DDBJ databases">
        <authorList>
            <person name="Criscuolo A."/>
        </authorList>
    </citation>
    <scope>NUCLEOTIDE SEQUENCE [LARGE SCALE GENOMIC DNA]</scope>
    <source>
        <strain evidence="2">CIP 111899</strain>
    </source>
</reference>
<evidence type="ECO:0000313" key="2">
    <source>
        <dbReference type="Proteomes" id="UP000789423"/>
    </source>
</evidence>
<dbReference type="InterPro" id="IPR023351">
    <property type="entry name" value="YppE-like_sf"/>
</dbReference>
<protein>
    <recommendedName>
        <fullName evidence="3">DUF1798 family protein</fullName>
    </recommendedName>
</protein>
<comment type="caution">
    <text evidence="1">The sequence shown here is derived from an EMBL/GenBank/DDBJ whole genome shotgun (WGS) entry which is preliminary data.</text>
</comment>
<dbReference type="RefSeq" id="WP_230574049.1">
    <property type="nucleotide sequence ID" value="NZ_CAKJTI010000003.1"/>
</dbReference>
<dbReference type="Proteomes" id="UP000789423">
    <property type="component" value="Unassembled WGS sequence"/>
</dbReference>
<name>A0ABM8Y7U3_9BACI</name>
<dbReference type="Pfam" id="PF08807">
    <property type="entry name" value="DUF1798"/>
    <property type="match status" value="1"/>
</dbReference>
<keyword evidence="2" id="KW-1185">Reference proteome</keyword>
<sequence>MEYVTLIEMTKKLIGYNDETIIKKRESEELEFDFYHDIKPFVSLVDKGLEEWKQLALEWLYRAKPKYIHVQQIEQVCTNLQSNSLQCFAQKMNGKRFYETHQAIHYTLQNILEQCK</sequence>
<organism evidence="1 2">
    <name type="scientific">Bacillus rhizoplanae</name>
    <dbReference type="NCBI Taxonomy" id="2880966"/>
    <lineage>
        <taxon>Bacteria</taxon>
        <taxon>Bacillati</taxon>
        <taxon>Bacillota</taxon>
        <taxon>Bacilli</taxon>
        <taxon>Bacillales</taxon>
        <taxon>Bacillaceae</taxon>
        <taxon>Bacillus</taxon>
    </lineage>
</organism>
<accession>A0ABM8Y7U3</accession>
<gene>
    <name evidence="1" type="primary">yppE</name>
    <name evidence="1" type="ORF">BACCIP111899_00975</name>
</gene>
<dbReference type="InterPro" id="IPR014913">
    <property type="entry name" value="YppE-like"/>
</dbReference>
<dbReference type="SUPFAM" id="SSF140415">
    <property type="entry name" value="YppE-like"/>
    <property type="match status" value="1"/>
</dbReference>